<dbReference type="RefSeq" id="WP_061969223.1">
    <property type="nucleotide sequence ID" value="NZ_CP126109.1"/>
</dbReference>
<dbReference type="GO" id="GO:0046470">
    <property type="term" value="P:phosphatidylcholine metabolic process"/>
    <property type="evidence" value="ECO:0007669"/>
    <property type="project" value="InterPro"/>
</dbReference>
<keyword evidence="4 5" id="KW-0443">Lipid metabolism</keyword>
<protein>
    <submittedName>
        <fullName evidence="7">Esterase</fullName>
    </submittedName>
</protein>
<dbReference type="PANTHER" id="PTHR14226:SF76">
    <property type="entry name" value="NTE FAMILY PROTEIN RSSA"/>
    <property type="match status" value="1"/>
</dbReference>
<comment type="similarity">
    <text evidence="1">Belongs to the NTE family.</text>
</comment>
<gene>
    <name evidence="7" type="ORF">AS030_05415</name>
</gene>
<dbReference type="Gene3D" id="3.40.1090.10">
    <property type="entry name" value="Cytosolic phospholipase A2 catalytic domain"/>
    <property type="match status" value="2"/>
</dbReference>
<evidence type="ECO:0000313" key="7">
    <source>
        <dbReference type="EMBL" id="KSU84964.1"/>
    </source>
</evidence>
<dbReference type="InterPro" id="IPR016035">
    <property type="entry name" value="Acyl_Trfase/lysoPLipase"/>
</dbReference>
<evidence type="ECO:0000256" key="2">
    <source>
        <dbReference type="ARBA" id="ARBA00022801"/>
    </source>
</evidence>
<dbReference type="OrthoDB" id="9770965at2"/>
<reference evidence="7 8" key="1">
    <citation type="journal article" date="2014" name="Antonie Van Leeuwenhoek">
        <title>Fictibacillus enclensis sp. nov., isolated from marine sediment.</title>
        <authorList>
            <person name="Dastager S.G."/>
            <person name="Mawlankar R."/>
            <person name="Srinivasan K."/>
            <person name="Tang S.K."/>
            <person name="Lee J.C."/>
            <person name="Ramana V.V."/>
            <person name="Shouche Y.S."/>
        </authorList>
    </citation>
    <scope>NUCLEOTIDE SEQUENCE [LARGE SCALE GENOMIC DNA]</scope>
    <source>
        <strain evidence="7 8">NIO-1003</strain>
    </source>
</reference>
<dbReference type="InterPro" id="IPR050301">
    <property type="entry name" value="NTE"/>
</dbReference>
<dbReference type="PROSITE" id="PS51635">
    <property type="entry name" value="PNPLA"/>
    <property type="match status" value="1"/>
</dbReference>
<proteinExistence type="inferred from homology"/>
<feature type="short sequence motif" description="GXSXG" evidence="5">
    <location>
        <begin position="39"/>
        <end position="43"/>
    </location>
</feature>
<feature type="short sequence motif" description="DGA/G" evidence="5">
    <location>
        <begin position="153"/>
        <end position="155"/>
    </location>
</feature>
<dbReference type="Pfam" id="PF01734">
    <property type="entry name" value="Patatin"/>
    <property type="match status" value="1"/>
</dbReference>
<organism evidence="7 8">
    <name type="scientific">Fictibacillus enclensis</name>
    <dbReference type="NCBI Taxonomy" id="1017270"/>
    <lineage>
        <taxon>Bacteria</taxon>
        <taxon>Bacillati</taxon>
        <taxon>Bacillota</taxon>
        <taxon>Bacilli</taxon>
        <taxon>Bacillales</taxon>
        <taxon>Fictibacillaceae</taxon>
        <taxon>Fictibacillus</taxon>
    </lineage>
</organism>
<dbReference type="AlphaFoldDB" id="A0A0V8JDE0"/>
<evidence type="ECO:0000313" key="8">
    <source>
        <dbReference type="Proteomes" id="UP000054099"/>
    </source>
</evidence>
<feature type="active site" description="Proton acceptor" evidence="5">
    <location>
        <position position="153"/>
    </location>
</feature>
<comment type="caution">
    <text evidence="5">Lacks conserved residue(s) required for the propagation of feature annotation.</text>
</comment>
<accession>A0A0V8JDE0</accession>
<keyword evidence="8" id="KW-1185">Reference proteome</keyword>
<comment type="caution">
    <text evidence="7">The sequence shown here is derived from an EMBL/GenBank/DDBJ whole genome shotgun (WGS) entry which is preliminary data.</text>
</comment>
<feature type="active site" description="Nucleophile" evidence="5">
    <location>
        <position position="41"/>
    </location>
</feature>
<dbReference type="InterPro" id="IPR002641">
    <property type="entry name" value="PNPLA_dom"/>
</dbReference>
<dbReference type="InterPro" id="IPR001423">
    <property type="entry name" value="LysoPLipase_patatin_CS"/>
</dbReference>
<evidence type="ECO:0000259" key="6">
    <source>
        <dbReference type="PROSITE" id="PS51635"/>
    </source>
</evidence>
<keyword evidence="2 5" id="KW-0378">Hydrolase</keyword>
<dbReference type="GO" id="GO:0016042">
    <property type="term" value="P:lipid catabolic process"/>
    <property type="evidence" value="ECO:0007669"/>
    <property type="project" value="UniProtKB-UniRule"/>
</dbReference>
<dbReference type="SUPFAM" id="SSF52151">
    <property type="entry name" value="FabD/lysophospholipase-like"/>
    <property type="match status" value="1"/>
</dbReference>
<dbReference type="PROSITE" id="PS01237">
    <property type="entry name" value="UPF0028"/>
    <property type="match status" value="1"/>
</dbReference>
<dbReference type="Proteomes" id="UP000054099">
    <property type="component" value="Unassembled WGS sequence"/>
</dbReference>
<evidence type="ECO:0000256" key="5">
    <source>
        <dbReference type="PROSITE-ProRule" id="PRU01161"/>
    </source>
</evidence>
<feature type="domain" description="PNPLA" evidence="6">
    <location>
        <begin position="8"/>
        <end position="166"/>
    </location>
</feature>
<name>A0A0V8JDE0_9BACL</name>
<dbReference type="GO" id="GO:0004622">
    <property type="term" value="F:phosphatidylcholine lysophospholipase activity"/>
    <property type="evidence" value="ECO:0007669"/>
    <property type="project" value="InterPro"/>
</dbReference>
<keyword evidence="3 5" id="KW-0442">Lipid degradation</keyword>
<dbReference type="EMBL" id="LNQN01000001">
    <property type="protein sequence ID" value="KSU84964.1"/>
    <property type="molecule type" value="Genomic_DNA"/>
</dbReference>
<dbReference type="PANTHER" id="PTHR14226">
    <property type="entry name" value="NEUROPATHY TARGET ESTERASE/SWISS CHEESE D.MELANOGASTER"/>
    <property type="match status" value="1"/>
</dbReference>
<sequence>MHRPIVGLALGSGGARGFAHIGVIKALREAGIPIDMIAGSSMGALVGAMVGMGHNNENLIKMATLFKRKYYMDYTVPKMGFVSGKKIKELIRLLTQNKRIEDTIIPISIVATDLIKGEKIVFRNGPIAEAVRASISIPGIFVPEKIDGRLLVDGGVIERVPAAVVREMGADIVVAVDISHFKAQPEMASILDVIVQSIDIMQREIVRYHEISADIMVRPMVEQFSSTAFKNVNEIISIGEEAGKSKIESIKHKIETWKENNHERYTESPEDGMGQ</sequence>
<evidence type="ECO:0000256" key="4">
    <source>
        <dbReference type="ARBA" id="ARBA00023098"/>
    </source>
</evidence>
<evidence type="ECO:0000256" key="3">
    <source>
        <dbReference type="ARBA" id="ARBA00022963"/>
    </source>
</evidence>
<evidence type="ECO:0000256" key="1">
    <source>
        <dbReference type="ARBA" id="ARBA00006636"/>
    </source>
</evidence>